<evidence type="ECO:0000256" key="2">
    <source>
        <dbReference type="SAM" id="Phobius"/>
    </source>
</evidence>
<protein>
    <submittedName>
        <fullName evidence="4">Unannotated protein</fullName>
    </submittedName>
</protein>
<gene>
    <name evidence="4" type="ORF">UFOPK3423_00369</name>
</gene>
<dbReference type="AlphaFoldDB" id="A0A6J7CZY3"/>
<dbReference type="InterPro" id="IPR052016">
    <property type="entry name" value="Bact_Sigma-Reg"/>
</dbReference>
<accession>A0A6J7CZY3</accession>
<feature type="transmembrane region" description="Helical" evidence="2">
    <location>
        <begin position="12"/>
        <end position="32"/>
    </location>
</feature>
<dbReference type="PANTHER" id="PTHR43156:SF2">
    <property type="entry name" value="STAGE II SPORULATION PROTEIN E"/>
    <property type="match status" value="1"/>
</dbReference>
<feature type="domain" description="PPM-type phosphatase" evidence="3">
    <location>
        <begin position="136"/>
        <end position="349"/>
    </location>
</feature>
<dbReference type="InterPro" id="IPR036457">
    <property type="entry name" value="PPM-type-like_dom_sf"/>
</dbReference>
<reference evidence="4" key="1">
    <citation type="submission" date="2020-05" db="EMBL/GenBank/DDBJ databases">
        <authorList>
            <person name="Chiriac C."/>
            <person name="Salcher M."/>
            <person name="Ghai R."/>
            <person name="Kavagutti S V."/>
        </authorList>
    </citation>
    <scope>NUCLEOTIDE SEQUENCE</scope>
</reference>
<dbReference type="InterPro" id="IPR001932">
    <property type="entry name" value="PPM-type_phosphatase-like_dom"/>
</dbReference>
<dbReference type="PANTHER" id="PTHR43156">
    <property type="entry name" value="STAGE II SPORULATION PROTEIN E-RELATED"/>
    <property type="match status" value="1"/>
</dbReference>
<proteinExistence type="predicted"/>
<keyword evidence="2" id="KW-0812">Transmembrane</keyword>
<dbReference type="SMART" id="SM00331">
    <property type="entry name" value="PP2C_SIG"/>
    <property type="match status" value="1"/>
</dbReference>
<feature type="transmembrane region" description="Helical" evidence="2">
    <location>
        <begin position="38"/>
        <end position="55"/>
    </location>
</feature>
<name>A0A6J7CZY3_9ZZZZ</name>
<keyword evidence="2" id="KW-0472">Membrane</keyword>
<dbReference type="EMBL" id="CAFBLQ010000026">
    <property type="protein sequence ID" value="CAB4863606.1"/>
    <property type="molecule type" value="Genomic_DNA"/>
</dbReference>
<keyword evidence="1" id="KW-0378">Hydrolase</keyword>
<keyword evidence="2" id="KW-1133">Transmembrane helix</keyword>
<feature type="transmembrane region" description="Helical" evidence="2">
    <location>
        <begin position="88"/>
        <end position="107"/>
    </location>
</feature>
<dbReference type="SUPFAM" id="SSF81606">
    <property type="entry name" value="PP2C-like"/>
    <property type="match status" value="1"/>
</dbReference>
<dbReference type="Gene3D" id="3.60.40.10">
    <property type="entry name" value="PPM-type phosphatase domain"/>
    <property type="match status" value="1"/>
</dbReference>
<feature type="transmembrane region" description="Helical" evidence="2">
    <location>
        <begin position="62"/>
        <end position="82"/>
    </location>
</feature>
<sequence length="350" mass="36923">MWLVRGPGAVMAVRIALIAALVGANVATVVVTSDSAQIGFGFLFALPVGLAAWWFGSRAGVLLAVLCVGLWIGAVALGFGLHAGEWEAAAALRGIIIIAVALLVSFLRARLGDLISAQAEVEALREALSPARIPELPGLEIAVTFRPAEHAVAGDFYLAQELHGCSVIIIGDVVGHGIRAARDATFARALLGSMAAGSRDPGMILGLANRVLCEAWDDENFLTAVCVVHDPAANTLHWALAGHAAPLSLQDGHELNGEFRGPPLGVTPEATFPVHSAAPSPGYGMLLFTDGVTEARRDGMLMGLPRVRDLVRVFGERPPSEIVDAIDELVMDFTRGRLRDDMCVIALRLK</sequence>
<dbReference type="Pfam" id="PF07228">
    <property type="entry name" value="SpoIIE"/>
    <property type="match status" value="1"/>
</dbReference>
<evidence type="ECO:0000256" key="1">
    <source>
        <dbReference type="ARBA" id="ARBA00022801"/>
    </source>
</evidence>
<evidence type="ECO:0000259" key="3">
    <source>
        <dbReference type="SMART" id="SM00331"/>
    </source>
</evidence>
<organism evidence="4">
    <name type="scientific">freshwater metagenome</name>
    <dbReference type="NCBI Taxonomy" id="449393"/>
    <lineage>
        <taxon>unclassified sequences</taxon>
        <taxon>metagenomes</taxon>
        <taxon>ecological metagenomes</taxon>
    </lineage>
</organism>
<evidence type="ECO:0000313" key="4">
    <source>
        <dbReference type="EMBL" id="CAB4863606.1"/>
    </source>
</evidence>
<dbReference type="GO" id="GO:0016791">
    <property type="term" value="F:phosphatase activity"/>
    <property type="evidence" value="ECO:0007669"/>
    <property type="project" value="TreeGrafter"/>
</dbReference>